<dbReference type="InterPro" id="IPR036860">
    <property type="entry name" value="SH2_dom_sf"/>
</dbReference>
<name>A0AAV2IL27_LYMST</name>
<feature type="region of interest" description="Disordered" evidence="10">
    <location>
        <begin position="1447"/>
        <end position="1486"/>
    </location>
</feature>
<dbReference type="InterPro" id="IPR029023">
    <property type="entry name" value="Tensin_phosphatase"/>
</dbReference>
<gene>
    <name evidence="14" type="ORF">GSLYS_00021178001</name>
</gene>
<evidence type="ECO:0000256" key="10">
    <source>
        <dbReference type="SAM" id="MobiDB-lite"/>
    </source>
</evidence>
<comment type="similarity">
    <text evidence="2">Belongs to the PTEN phosphatase protein family.</text>
</comment>
<dbReference type="InterPro" id="IPR014020">
    <property type="entry name" value="Tensin_C2-dom"/>
</dbReference>
<feature type="coiled-coil region" evidence="9">
    <location>
        <begin position="1280"/>
        <end position="1314"/>
    </location>
</feature>
<dbReference type="Proteomes" id="UP001497497">
    <property type="component" value="Unassembled WGS sequence"/>
</dbReference>
<dbReference type="InterPro" id="IPR051484">
    <property type="entry name" value="Tensin_PTEN_phosphatase"/>
</dbReference>
<dbReference type="SMART" id="SM01326">
    <property type="entry name" value="PTEN_C2"/>
    <property type="match status" value="1"/>
</dbReference>
<feature type="compositionally biased region" description="Polar residues" evidence="10">
    <location>
        <begin position="1004"/>
        <end position="1032"/>
    </location>
</feature>
<dbReference type="Gene3D" id="2.30.29.30">
    <property type="entry name" value="Pleckstrin-homology domain (PH domain)/Phosphotyrosine-binding domain (PTB)"/>
    <property type="match status" value="1"/>
</dbReference>
<dbReference type="InterPro" id="IPR035892">
    <property type="entry name" value="C2_domain_sf"/>
</dbReference>
<dbReference type="PANTHER" id="PTHR45734">
    <property type="entry name" value="TENSIN"/>
    <property type="match status" value="1"/>
</dbReference>
<feature type="compositionally biased region" description="Low complexity" evidence="10">
    <location>
        <begin position="878"/>
        <end position="892"/>
    </location>
</feature>
<keyword evidence="4" id="KW-0378">Hydrolase</keyword>
<feature type="domain" description="C2 tensin-type" evidence="13">
    <location>
        <begin position="446"/>
        <end position="571"/>
    </location>
</feature>
<evidence type="ECO:0000256" key="5">
    <source>
        <dbReference type="ARBA" id="ARBA00022912"/>
    </source>
</evidence>
<evidence type="ECO:0008006" key="16">
    <source>
        <dbReference type="Google" id="ProtNLM"/>
    </source>
</evidence>
<accession>A0AAV2IL27</accession>
<feature type="domain" description="Phosphatase tensin-type" evidence="12">
    <location>
        <begin position="269"/>
        <end position="441"/>
    </location>
</feature>
<feature type="compositionally biased region" description="Polar residues" evidence="10">
    <location>
        <begin position="1447"/>
        <end position="1478"/>
    </location>
</feature>
<protein>
    <recommendedName>
        <fullName evidence="16">Tensin</fullName>
    </recommendedName>
</protein>
<feature type="compositionally biased region" description="Low complexity" evidence="10">
    <location>
        <begin position="1110"/>
        <end position="1126"/>
    </location>
</feature>
<evidence type="ECO:0000259" key="13">
    <source>
        <dbReference type="PROSITE" id="PS51182"/>
    </source>
</evidence>
<feature type="compositionally biased region" description="Basic and acidic residues" evidence="10">
    <location>
        <begin position="143"/>
        <end position="161"/>
    </location>
</feature>
<dbReference type="Gene3D" id="3.30.505.10">
    <property type="entry name" value="SH2 domain"/>
    <property type="match status" value="1"/>
</dbReference>
<sequence>MAPPSHSYKYRIYNVHEGRSSQFQRGTAPGGRLNRSFDLGESSRYYGDNDDFGQTNGPQSLDPGYSHGQFQRTGRTLDRGANDYNGYPSRTSRSTDRSLEGRYMDRSFEAPRATTSRSGRILDRSPDRRRFDRSFEVRRNDLSPERWDQDNSFDGRAEEPHFPLASNRDGAQLLSAKVELSRQQRQAPSTAIKRSRSSAERTHIPQSRSFGPDLSAQPSIDRPNLSRSLSNEAVTKGQQPSLRSVGQSSQTQSSMSSTMRDMLNKSLDQSQVDSGLSLDLVYITERIISMTFPSEGHDTTYSFHLKEVVHMLKTKHGDNYLILNLSEKRQDLTKANLQVKDYGWPDHLAPPLERLCSLCKAIDSWLNADVRNVVVLHCKGGRSRIASVIAAYMHYCNICASADQALDRFAMKRFYDEKLGGLPLPSQRRYVRYFSGLLSGAIKINSNPLYLHHILIHGVPNFDTKGGCRPFIKVYQGMQPIFTSGVYNVTDNMQKVCISISPGIPLRGDILIKCYHKKTRSGQREVIWQCQFHTCAISDNNVVFSKQELDDAVLDPRFPDNGKVEFVFGPSSDVLVSVSGFKSDVTVPVDDNEESLARSDSYENFHRALEAIDGRCSMTVDINENGISSSQAALTKTQVSNVRNVTHNQVTHNQAPDGSLYATVEKRAPVQQPTAPHHALPYLTNGSISSSLDSGYTGHNASFNSHYTSVGNSNANNNVPADVNNPNYQSSSTLSRKTVQTLEERTQLDELLSDLLSEQAFVSGNQRSPRSFQTAVQSQQAPLSPSGGNVATSPTMSGAKTVTTTTRTFTSYSSTDAHRNPDRVLIQRAEVSYKVPGQGEVKDHYTIAADPTQMLDTSPTRPPPSQYHPKGVPNNAFSYTSGLSSQQSSQRSEVFEHEVLRSPGSQGLQSPPSSRLPYRTDYEQNIESSPPYSYSSPDGGGGGDTSSWLAQQQQKLKNFKEGRDSTGRTEQEKKLVNELRFAQNKYYTRRTQSDEEERAIMDSYNRQNLQNGPTSPERVTSSYAPPQRSIITSDAPWPQDQQYNTSYSTSSFMESRSYGDKRSNKPPPSPTMQRSLPAPMTSSAPAPVPARTSSKEYMRTRSNSGSSNWQQQQQQPPQQQKPLQRQQSDIIYDRNREVEHIQPRSYGSTHSTPPLSPRAISPVGPISTTTYTTYRTIDRQRDERLREERLREERQREERLKEERLREERLREERLREERLKEDRLREERLREERLREERQREAQEEMARAKRIQQQQAPPPQQPPTQINHHYITEVFVHRTDLNKDKADSSTRLDELEKNLEAASQSIKASKSSQQYATLPRQPQVFEETVQQHSQQYHTYQESVSNPDSVSPSHLGERSMTTNRSASPPIWDNVSKPEPPRVKEIEEDRIMLRPIGPGMQTLEPESANTGTLGRPTTPGFPIGPATPPFPVSPRTPYQNTVATPYSGFSNQQGPVFQYSAGSSGSNSLYPPSRSGNRPSPLRGSEFSYATIPEGVVVPVGGQIISPTGTLQAAPIQQHQTVQYQQYHQSQTYQAQHLDGQGQNTLHIDTSPKMLISPSAGSPPSPGNFNTLRQQLSSAHSMSGSVISPGPHSMTGQSSPSVYFGLSRRGSLSSLADSDMVHTTPKFVKDTSKYWYKPNISREDAIQMLKDKLPGTFVIRDSNSFPGAFGLALKVATIPPNVQAKPSGDPLADLVRHFLIEPTPKGVRLRGCTNEPVFGSLAALVYQHSITPLALPCKLALPETDAVDGLIMPESPMNATELNSAATLLSQGAACNVVFINSVDMESLTGPQAVAKAVKMTFENLVPGRTTMVHFKVSNQGITLTDNNRKLFFRRHYPVSAVTYCGMDPQDRRWKREIDAPGTQGDARLFGFVARKQGSSNENSCHIFAELDPEQPASAIVNFVTKVMIGQSKVKS</sequence>
<dbReference type="PROSITE" id="PS51181">
    <property type="entry name" value="PPASE_TENSIN"/>
    <property type="match status" value="1"/>
</dbReference>
<evidence type="ECO:0000256" key="2">
    <source>
        <dbReference type="ARBA" id="ARBA00007881"/>
    </source>
</evidence>
<feature type="region of interest" description="Disordered" evidence="10">
    <location>
        <begin position="924"/>
        <end position="947"/>
    </location>
</feature>
<dbReference type="InterPro" id="IPR029021">
    <property type="entry name" value="Prot-tyrosine_phosphatase-like"/>
</dbReference>
<dbReference type="SMART" id="SM00462">
    <property type="entry name" value="PTB"/>
    <property type="match status" value="1"/>
</dbReference>
<dbReference type="Pfam" id="PF10409">
    <property type="entry name" value="PTEN_C2"/>
    <property type="match status" value="1"/>
</dbReference>
<dbReference type="InterPro" id="IPR006020">
    <property type="entry name" value="PTB/PI_dom"/>
</dbReference>
<dbReference type="InterPro" id="IPR035012">
    <property type="entry name" value="Tensin-like_SH2"/>
</dbReference>
<dbReference type="CDD" id="cd01213">
    <property type="entry name" value="PTB_tensin"/>
    <property type="match status" value="1"/>
</dbReference>
<comment type="subcellular location">
    <subcellularLocation>
        <location evidence="1">Cell junction</location>
    </subcellularLocation>
</comment>
<feature type="region of interest" description="Disordered" evidence="10">
    <location>
        <begin position="1233"/>
        <end position="1267"/>
    </location>
</feature>
<dbReference type="InterPro" id="IPR013625">
    <property type="entry name" value="PTB"/>
</dbReference>
<dbReference type="CDD" id="cd14508">
    <property type="entry name" value="PTP_tensin"/>
    <property type="match status" value="1"/>
</dbReference>
<evidence type="ECO:0000256" key="9">
    <source>
        <dbReference type="SAM" id="Coils"/>
    </source>
</evidence>
<evidence type="ECO:0000313" key="15">
    <source>
        <dbReference type="Proteomes" id="UP001497497"/>
    </source>
</evidence>
<dbReference type="CDD" id="cd09927">
    <property type="entry name" value="SH2_Tensin_like"/>
    <property type="match status" value="1"/>
</dbReference>
<dbReference type="InterPro" id="IPR003595">
    <property type="entry name" value="Tyr_Pase_cat"/>
</dbReference>
<evidence type="ECO:0000256" key="4">
    <source>
        <dbReference type="ARBA" id="ARBA00022801"/>
    </source>
</evidence>
<evidence type="ECO:0000256" key="8">
    <source>
        <dbReference type="PROSITE-ProRule" id="PRU00191"/>
    </source>
</evidence>
<dbReference type="Gene3D" id="3.90.190.10">
    <property type="entry name" value="Protein tyrosine phosphatase superfamily"/>
    <property type="match status" value="1"/>
</dbReference>
<feature type="region of interest" description="Disordered" evidence="10">
    <location>
        <begin position="846"/>
        <end position="895"/>
    </location>
</feature>
<feature type="compositionally biased region" description="Basic and acidic residues" evidence="10">
    <location>
        <begin position="93"/>
        <end position="109"/>
    </location>
</feature>
<feature type="domain" description="SH2" evidence="11">
    <location>
        <begin position="1635"/>
        <end position="1743"/>
    </location>
</feature>
<organism evidence="14 15">
    <name type="scientific">Lymnaea stagnalis</name>
    <name type="common">Great pond snail</name>
    <name type="synonym">Helix stagnalis</name>
    <dbReference type="NCBI Taxonomy" id="6523"/>
    <lineage>
        <taxon>Eukaryota</taxon>
        <taxon>Metazoa</taxon>
        <taxon>Spiralia</taxon>
        <taxon>Lophotrochozoa</taxon>
        <taxon>Mollusca</taxon>
        <taxon>Gastropoda</taxon>
        <taxon>Heterobranchia</taxon>
        <taxon>Euthyneura</taxon>
        <taxon>Panpulmonata</taxon>
        <taxon>Hygrophila</taxon>
        <taxon>Lymnaeoidea</taxon>
        <taxon>Lymnaeidae</taxon>
        <taxon>Lymnaea</taxon>
    </lineage>
</organism>
<evidence type="ECO:0000313" key="14">
    <source>
        <dbReference type="EMBL" id="CAL1547861.1"/>
    </source>
</evidence>
<dbReference type="PROSITE" id="PS50001">
    <property type="entry name" value="SH2"/>
    <property type="match status" value="1"/>
</dbReference>
<keyword evidence="7 8" id="KW-0727">SH2 domain</keyword>
<evidence type="ECO:0000259" key="12">
    <source>
        <dbReference type="PROSITE" id="PS51181"/>
    </source>
</evidence>
<evidence type="ECO:0000256" key="3">
    <source>
        <dbReference type="ARBA" id="ARBA00022553"/>
    </source>
</evidence>
<keyword evidence="6" id="KW-0965">Cell junction</keyword>
<feature type="region of interest" description="Disordered" evidence="10">
    <location>
        <begin position="1004"/>
        <end position="1126"/>
    </location>
</feature>
<dbReference type="InterPro" id="IPR033929">
    <property type="entry name" value="Tensin_PTB"/>
</dbReference>
<feature type="compositionally biased region" description="Polar residues" evidence="10">
    <location>
        <begin position="1100"/>
        <end position="1109"/>
    </location>
</feature>
<dbReference type="InterPro" id="IPR011993">
    <property type="entry name" value="PH-like_dom_sf"/>
</dbReference>
<feature type="compositionally biased region" description="Low complexity" evidence="10">
    <location>
        <begin position="247"/>
        <end position="259"/>
    </location>
</feature>
<feature type="compositionally biased region" description="Basic and acidic residues" evidence="10">
    <location>
        <begin position="1233"/>
        <end position="1249"/>
    </location>
</feature>
<dbReference type="GO" id="GO:0004721">
    <property type="term" value="F:phosphoprotein phosphatase activity"/>
    <property type="evidence" value="ECO:0007669"/>
    <property type="project" value="UniProtKB-KW"/>
</dbReference>
<proteinExistence type="inferred from homology"/>
<feature type="region of interest" description="Disordered" evidence="10">
    <location>
        <begin position="179"/>
        <end position="259"/>
    </location>
</feature>
<evidence type="ECO:0000256" key="7">
    <source>
        <dbReference type="ARBA" id="ARBA00022999"/>
    </source>
</evidence>
<dbReference type="SUPFAM" id="SSF52799">
    <property type="entry name" value="(Phosphotyrosine protein) phosphatases II"/>
    <property type="match status" value="1"/>
</dbReference>
<dbReference type="Pfam" id="PF00017">
    <property type="entry name" value="SH2"/>
    <property type="match status" value="1"/>
</dbReference>
<dbReference type="GO" id="GO:0005925">
    <property type="term" value="C:focal adhesion"/>
    <property type="evidence" value="ECO:0007669"/>
    <property type="project" value="TreeGrafter"/>
</dbReference>
<evidence type="ECO:0000256" key="6">
    <source>
        <dbReference type="ARBA" id="ARBA00022949"/>
    </source>
</evidence>
<dbReference type="PROSITE" id="PS51182">
    <property type="entry name" value="C2_TENSIN"/>
    <property type="match status" value="1"/>
</dbReference>
<feature type="region of interest" description="Disordered" evidence="10">
    <location>
        <begin position="19"/>
        <end position="125"/>
    </location>
</feature>
<keyword evidence="9" id="KW-0175">Coiled coil</keyword>
<keyword evidence="3" id="KW-0597">Phosphoprotein</keyword>
<feature type="region of interest" description="Disordered" evidence="10">
    <location>
        <begin position="1139"/>
        <end position="1178"/>
    </location>
</feature>
<feature type="compositionally biased region" description="Polar residues" evidence="10">
    <location>
        <begin position="225"/>
        <end position="246"/>
    </location>
</feature>
<feature type="region of interest" description="Disordered" evidence="10">
    <location>
        <begin position="764"/>
        <end position="804"/>
    </location>
</feature>
<dbReference type="PANTHER" id="PTHR45734:SF10">
    <property type="entry name" value="BLISTERY, ISOFORM A"/>
    <property type="match status" value="1"/>
</dbReference>
<dbReference type="SUPFAM" id="SSF50729">
    <property type="entry name" value="PH domain-like"/>
    <property type="match status" value="1"/>
</dbReference>
<dbReference type="InterPro" id="IPR000980">
    <property type="entry name" value="SH2"/>
</dbReference>
<feature type="region of interest" description="Disordered" evidence="10">
    <location>
        <begin position="143"/>
        <end position="167"/>
    </location>
</feature>
<dbReference type="Pfam" id="PF08416">
    <property type="entry name" value="PTB"/>
    <property type="match status" value="1"/>
</dbReference>
<evidence type="ECO:0000256" key="1">
    <source>
        <dbReference type="ARBA" id="ARBA00004282"/>
    </source>
</evidence>
<reference evidence="14 15" key="1">
    <citation type="submission" date="2024-04" db="EMBL/GenBank/DDBJ databases">
        <authorList>
            <consortium name="Genoscope - CEA"/>
            <person name="William W."/>
        </authorList>
    </citation>
    <scope>NUCLEOTIDE SEQUENCE [LARGE SCALE GENOMIC DNA]</scope>
</reference>
<dbReference type="Gene3D" id="2.60.40.1110">
    <property type="match status" value="1"/>
</dbReference>
<dbReference type="SMART" id="SM00252">
    <property type="entry name" value="SH2"/>
    <property type="match status" value="1"/>
</dbReference>
<feature type="compositionally biased region" description="Polar residues" evidence="10">
    <location>
        <begin position="764"/>
        <end position="800"/>
    </location>
</feature>
<evidence type="ECO:0000259" key="11">
    <source>
        <dbReference type="PROSITE" id="PS50001"/>
    </source>
</evidence>
<feature type="compositionally biased region" description="Low complexity" evidence="10">
    <location>
        <begin position="928"/>
        <end position="937"/>
    </location>
</feature>
<feature type="compositionally biased region" description="Polar residues" evidence="10">
    <location>
        <begin position="1330"/>
        <end position="1353"/>
    </location>
</feature>
<keyword evidence="5" id="KW-0904">Protein phosphatase</keyword>
<keyword evidence="15" id="KW-1185">Reference proteome</keyword>
<feature type="compositionally biased region" description="Polar residues" evidence="10">
    <location>
        <begin position="1039"/>
        <end position="1054"/>
    </location>
</feature>
<feature type="region of interest" description="Disordered" evidence="10">
    <location>
        <begin position="1329"/>
        <end position="1379"/>
    </location>
</feature>
<comment type="caution">
    <text evidence="14">The sequence shown here is derived from an EMBL/GenBank/DDBJ whole genome shotgun (WGS) entry which is preliminary data.</text>
</comment>
<dbReference type="SUPFAM" id="SSF49562">
    <property type="entry name" value="C2 domain (Calcium/lipid-binding domain, CaLB)"/>
    <property type="match status" value="1"/>
</dbReference>
<dbReference type="EMBL" id="CAXITT010001086">
    <property type="protein sequence ID" value="CAL1547861.1"/>
    <property type="molecule type" value="Genomic_DNA"/>
</dbReference>
<dbReference type="SMART" id="SM00404">
    <property type="entry name" value="PTPc_motif"/>
    <property type="match status" value="1"/>
</dbReference>
<dbReference type="SUPFAM" id="SSF55550">
    <property type="entry name" value="SH2 domain"/>
    <property type="match status" value="1"/>
</dbReference>